<keyword evidence="1" id="KW-0614">Plasmid</keyword>
<organism evidence="1 2">
    <name type="scientific">Vibrio parahaemolyticus</name>
    <dbReference type="NCBI Taxonomy" id="670"/>
    <lineage>
        <taxon>Bacteria</taxon>
        <taxon>Pseudomonadati</taxon>
        <taxon>Pseudomonadota</taxon>
        <taxon>Gammaproteobacteria</taxon>
        <taxon>Vibrionales</taxon>
        <taxon>Vibrionaceae</taxon>
        <taxon>Vibrio</taxon>
    </lineage>
</organism>
<gene>
    <name evidence="1" type="ORF">M5598_28835</name>
</gene>
<reference evidence="1" key="1">
    <citation type="submission" date="2022-05" db="EMBL/GenBank/DDBJ databases">
        <title>Megaplasmid of Vibrio parahaemolyticus.</title>
        <authorList>
            <person name="Strauch E."/>
            <person name="Borowiak M."/>
        </authorList>
    </citation>
    <scope>NUCLEOTIDE SEQUENCE</scope>
    <source>
        <strain evidence="1">16-VB00198</strain>
        <plasmid evidence="1">pVP-16-VB00198-1</plasmid>
    </source>
</reference>
<accession>A0AA46Z9S1</accession>
<dbReference type="EMBL" id="CP097357">
    <property type="protein sequence ID" value="UYV29995.1"/>
    <property type="molecule type" value="Genomic_DNA"/>
</dbReference>
<name>A0AA46Z9S1_VIBPH</name>
<geneLocation type="plasmid" evidence="1 2">
    <name>pVP-16-VB00198-1</name>
</geneLocation>
<proteinExistence type="predicted"/>
<evidence type="ECO:0000313" key="2">
    <source>
        <dbReference type="Proteomes" id="UP001163036"/>
    </source>
</evidence>
<dbReference type="Proteomes" id="UP001163036">
    <property type="component" value="Plasmid pVP-16-VB00198-1"/>
</dbReference>
<dbReference type="RefSeq" id="WP_053312706.1">
    <property type="nucleotide sequence ID" value="NZ_CP062152.1"/>
</dbReference>
<dbReference type="AlphaFoldDB" id="A0AA46Z9S1"/>
<evidence type="ECO:0000313" key="1">
    <source>
        <dbReference type="EMBL" id="UYV29995.1"/>
    </source>
</evidence>
<sequence>MKNNVRVHLFEKLGTGTMFLAHNKFWISYSKTAAKELWNDSHCSFSLDAIDALVIPVSYDFPNLGDHISKPSHDNPELSRDKLAALLNEEDRYCFNTAEALSILCESYSFYDKCIDSNIKTLSHELLEGFFEKNIETVKSKMYSKPFDSGCLSEFTSLMLHDCLGLEPDQFSQKLRNNNAGHFSKWYIARNPEADRYYR</sequence>
<protein>
    <submittedName>
        <fullName evidence="1">Uncharacterized protein</fullName>
    </submittedName>
</protein>